<dbReference type="Pfam" id="PF13786">
    <property type="entry name" value="DUF4179"/>
    <property type="match status" value="1"/>
</dbReference>
<evidence type="ECO:0000313" key="3">
    <source>
        <dbReference type="EMBL" id="KAB1439440.1"/>
    </source>
</evidence>
<dbReference type="AlphaFoldDB" id="A0A7V7QM56"/>
<dbReference type="OrthoDB" id="2017214at2"/>
<dbReference type="InterPro" id="IPR025436">
    <property type="entry name" value="DUF4179"/>
</dbReference>
<keyword evidence="1" id="KW-0812">Transmembrane</keyword>
<dbReference type="Proteomes" id="UP000461768">
    <property type="component" value="Unassembled WGS sequence"/>
</dbReference>
<gene>
    <name evidence="3" type="ORF">F7O84_03315</name>
</gene>
<sequence length="394" mass="45617">MQNDFDKINVPDRLDEVVNESLLLVQKKHQKMVRHKRILISGSIVIISFSFLIFGMSNPVLASKIPIIGHIFKYVEKDVSYKGNFSTVSKHPYDNTDTINKQIEETSNYNYLSQTSNGITVTVSEVYYNSKALYLGVTIFNEEEFPPDFNRTQNMEDYILDYDRIELLSIGKLSFTENNLNPYYIEGKFKDMNTFVGIIRIDLAHLNVDVPDQFQYDLNITKFYGDLFDQISTEGKDYNGNAMIIYDSAKKEYEGNWNFQLDVSIDLSKTQVVEINDTAENGIGIKNVEKTPYEISAKEIFPSSEVANNYFLAICDNNGDLLDFQGDYAYTFQVYGRDTSTVSIFICDYIRYMDELKGYYFSEDYEEKKKTKTFAKYLEENCLYSTSVTFETKD</sequence>
<organism evidence="3 4">
    <name type="scientific">Candidatus Galacturonatibacter soehngenii</name>
    <dbReference type="NCBI Taxonomy" id="2307010"/>
    <lineage>
        <taxon>Bacteria</taxon>
        <taxon>Bacillati</taxon>
        <taxon>Bacillota</taxon>
        <taxon>Clostridia</taxon>
        <taxon>Lachnospirales</taxon>
        <taxon>Lachnospiraceae</taxon>
        <taxon>Candidatus Galacturonatibacter</taxon>
    </lineage>
</organism>
<keyword evidence="1" id="KW-1133">Transmembrane helix</keyword>
<comment type="caution">
    <text evidence="3">The sequence shown here is derived from an EMBL/GenBank/DDBJ whole genome shotgun (WGS) entry which is preliminary data.</text>
</comment>
<keyword evidence="1" id="KW-0472">Membrane</keyword>
<evidence type="ECO:0000259" key="2">
    <source>
        <dbReference type="Pfam" id="PF13786"/>
    </source>
</evidence>
<protein>
    <submittedName>
        <fullName evidence="3">DUF4179 domain-containing protein</fullName>
    </submittedName>
</protein>
<dbReference type="Gene3D" id="2.60.40.1630">
    <property type="entry name" value="bacillus anthracis domain"/>
    <property type="match status" value="1"/>
</dbReference>
<dbReference type="RefSeq" id="WP_151141939.1">
    <property type="nucleotide sequence ID" value="NZ_WAGX01000004.1"/>
</dbReference>
<dbReference type="EMBL" id="WAGX01000004">
    <property type="protein sequence ID" value="KAB1439440.1"/>
    <property type="molecule type" value="Genomic_DNA"/>
</dbReference>
<reference evidence="3 4" key="1">
    <citation type="submission" date="2019-09" db="EMBL/GenBank/DDBJ databases">
        <authorList>
            <person name="Valk L.C."/>
        </authorList>
    </citation>
    <scope>NUCLEOTIDE SEQUENCE [LARGE SCALE GENOMIC DNA]</scope>
    <source>
        <strain evidence="3">GalUA</strain>
    </source>
</reference>
<accession>A0A7V7QM56</accession>
<feature type="transmembrane region" description="Helical" evidence="1">
    <location>
        <begin position="38"/>
        <end position="56"/>
    </location>
</feature>
<evidence type="ECO:0000256" key="1">
    <source>
        <dbReference type="SAM" id="Phobius"/>
    </source>
</evidence>
<name>A0A7V7QM56_9FIRM</name>
<proteinExistence type="predicted"/>
<keyword evidence="4" id="KW-1185">Reference proteome</keyword>
<feature type="domain" description="DUF4179" evidence="2">
    <location>
        <begin position="35"/>
        <end position="139"/>
    </location>
</feature>
<reference evidence="3 4" key="2">
    <citation type="submission" date="2020-02" db="EMBL/GenBank/DDBJ databases">
        <title>Candidatus Galacturonibacter soehngenii shows hetero-acetogenic catabolism of galacturonic acid but lacks a canonical carbon monoxide dehydrogenase/acetyl-CoA synthase complex.</title>
        <authorList>
            <person name="Diender M."/>
            <person name="Stouten G.R."/>
            <person name="Petersen J.F."/>
            <person name="Nielsen P.H."/>
            <person name="Dueholm M.S."/>
            <person name="Pronk J.T."/>
            <person name="Van Loosdrecht M.C.M."/>
        </authorList>
    </citation>
    <scope>NUCLEOTIDE SEQUENCE [LARGE SCALE GENOMIC DNA]</scope>
    <source>
        <strain evidence="3">GalUA</strain>
    </source>
</reference>
<evidence type="ECO:0000313" key="4">
    <source>
        <dbReference type="Proteomes" id="UP000461768"/>
    </source>
</evidence>